<dbReference type="EMBL" id="HBER01017557">
    <property type="protein sequence ID" value="CAD8533607.1"/>
    <property type="molecule type" value="Transcribed_RNA"/>
</dbReference>
<dbReference type="AlphaFoldDB" id="A0A7S0IVY7"/>
<evidence type="ECO:0000313" key="1">
    <source>
        <dbReference type="EMBL" id="CAD8533607.1"/>
    </source>
</evidence>
<organism evidence="1">
    <name type="scientific">Calcidiscus leptoporus</name>
    <dbReference type="NCBI Taxonomy" id="127549"/>
    <lineage>
        <taxon>Eukaryota</taxon>
        <taxon>Haptista</taxon>
        <taxon>Haptophyta</taxon>
        <taxon>Prymnesiophyceae</taxon>
        <taxon>Coccolithales</taxon>
        <taxon>Calcidiscaceae</taxon>
        <taxon>Calcidiscus</taxon>
    </lineage>
</organism>
<sequence>MLILPIHPRPNIASAAATVAGSGALLAEATASPPSALASLQAFQDSHALLVSLVLGLLTRYVIGEIRYRVEKPVLDDLSSRTADALTPRPDSLSPDAWAKLALCIVLDLAGDASELIPVLGEFTDLGFAPVEAALIKALFQSNALAAIGFAEELLPFTDVFPTFTISWALSNLWPTTPLAQKLLPNKTAP</sequence>
<reference evidence="1" key="1">
    <citation type="submission" date="2021-01" db="EMBL/GenBank/DDBJ databases">
        <authorList>
            <person name="Corre E."/>
            <person name="Pelletier E."/>
            <person name="Niang G."/>
            <person name="Scheremetjew M."/>
            <person name="Finn R."/>
            <person name="Kale V."/>
            <person name="Holt S."/>
            <person name="Cochrane G."/>
            <person name="Meng A."/>
            <person name="Brown T."/>
            <person name="Cohen L."/>
        </authorList>
    </citation>
    <scope>NUCLEOTIDE SEQUENCE</scope>
    <source>
        <strain evidence="1">RCC1130</strain>
    </source>
</reference>
<gene>
    <name evidence="1" type="ORF">CLEP1334_LOCUS8862</name>
</gene>
<protein>
    <submittedName>
        <fullName evidence="1">Uncharacterized protein</fullName>
    </submittedName>
</protein>
<proteinExistence type="predicted"/>
<name>A0A7S0IVY7_9EUKA</name>
<accession>A0A7S0IVY7</accession>